<dbReference type="GO" id="GO:0046872">
    <property type="term" value="F:metal ion binding"/>
    <property type="evidence" value="ECO:0007669"/>
    <property type="project" value="UniProtKB-ARBA"/>
</dbReference>
<dbReference type="PANTHER" id="PTHR20883">
    <property type="entry name" value="PHYTANOYL-COA DIOXYGENASE DOMAIN CONTAINING 1"/>
    <property type="match status" value="1"/>
</dbReference>
<dbReference type="Pfam" id="PF05721">
    <property type="entry name" value="PhyH"/>
    <property type="match status" value="1"/>
</dbReference>
<dbReference type="Proteomes" id="UP000184330">
    <property type="component" value="Unassembled WGS sequence"/>
</dbReference>
<dbReference type="SUPFAM" id="SSF51197">
    <property type="entry name" value="Clavaminate synthase-like"/>
    <property type="match status" value="1"/>
</dbReference>
<dbReference type="STRING" id="576137.A0A1L7XTB9"/>
<dbReference type="AlphaFoldDB" id="A0A1L7XTB9"/>
<comment type="cofactor">
    <cofactor evidence="1">
        <name>Fe cation</name>
        <dbReference type="ChEBI" id="CHEBI:24875"/>
    </cofactor>
</comment>
<sequence>MTFTLTPNQVAQYHEQGFLLVPASEHGLVTATDLQRWADEVQSWPKVKGKWMPYDEINVNGERQLMRTEKFVDYHPEFDSFLRGDGLTALLEQLSGAPMLLFKDKINYKSARGNGFAAHLDAPAYDHIGEIEHVTANLAVHEATLENGCLEVVPKSHKMDVKFLGGGQIHPDWEAAHEWVAVPLKPGDILFFGSHLAHRSGPNNTDKPRAMVYATYASEADGKDLREKYYEHRRATFPPDHEREPDMMLDWKRYGFAAPFAGTRPDVTV</sequence>
<dbReference type="PANTHER" id="PTHR20883:SF48">
    <property type="entry name" value="ECTOINE DIOXYGENASE"/>
    <property type="match status" value="1"/>
</dbReference>
<evidence type="ECO:0000256" key="1">
    <source>
        <dbReference type="ARBA" id="ARBA00001962"/>
    </source>
</evidence>
<keyword evidence="3" id="KW-0560">Oxidoreductase</keyword>
<keyword evidence="4" id="KW-1185">Reference proteome</keyword>
<dbReference type="EMBL" id="FJOG01000053">
    <property type="protein sequence ID" value="CZR68273.1"/>
    <property type="molecule type" value="Genomic_DNA"/>
</dbReference>
<dbReference type="InterPro" id="IPR008775">
    <property type="entry name" value="Phytyl_CoA_dOase-like"/>
</dbReference>
<organism evidence="3 4">
    <name type="scientific">Phialocephala subalpina</name>
    <dbReference type="NCBI Taxonomy" id="576137"/>
    <lineage>
        <taxon>Eukaryota</taxon>
        <taxon>Fungi</taxon>
        <taxon>Dikarya</taxon>
        <taxon>Ascomycota</taxon>
        <taxon>Pezizomycotina</taxon>
        <taxon>Leotiomycetes</taxon>
        <taxon>Helotiales</taxon>
        <taxon>Mollisiaceae</taxon>
        <taxon>Phialocephala</taxon>
        <taxon>Phialocephala fortinii species complex</taxon>
    </lineage>
</organism>
<dbReference type="Gene3D" id="2.60.120.620">
    <property type="entry name" value="q2cbj1_9rhob like domain"/>
    <property type="match status" value="1"/>
</dbReference>
<dbReference type="OrthoDB" id="445007at2759"/>
<gene>
    <name evidence="3" type="ORF">PAC_18172</name>
</gene>
<proteinExistence type="inferred from homology"/>
<reference evidence="3 4" key="1">
    <citation type="submission" date="2016-03" db="EMBL/GenBank/DDBJ databases">
        <authorList>
            <person name="Ploux O."/>
        </authorList>
    </citation>
    <scope>NUCLEOTIDE SEQUENCE [LARGE SCALE GENOMIC DNA]</scope>
    <source>
        <strain evidence="3 4">UAMH 11012</strain>
    </source>
</reference>
<comment type="similarity">
    <text evidence="2">Belongs to the PhyH family.</text>
</comment>
<evidence type="ECO:0000256" key="2">
    <source>
        <dbReference type="ARBA" id="ARBA00005830"/>
    </source>
</evidence>
<evidence type="ECO:0000313" key="3">
    <source>
        <dbReference type="EMBL" id="CZR68273.1"/>
    </source>
</evidence>
<name>A0A1L7XTB9_9HELO</name>
<keyword evidence="3" id="KW-0223">Dioxygenase</keyword>
<protein>
    <submittedName>
        <fullName evidence="3">Related to Phytanoyl-CoA dioxygenase</fullName>
    </submittedName>
</protein>
<accession>A0A1L7XTB9</accession>
<evidence type="ECO:0000313" key="4">
    <source>
        <dbReference type="Proteomes" id="UP000184330"/>
    </source>
</evidence>
<dbReference type="GO" id="GO:0051213">
    <property type="term" value="F:dioxygenase activity"/>
    <property type="evidence" value="ECO:0007669"/>
    <property type="project" value="UniProtKB-KW"/>
</dbReference>